<sequence>MPSANVWKAWSIPVDVVSMRHKLCGLLNRLTRNNFDSVCCKIVEWAIAVERTGDLHTLAVLVHDVFDRGVSDHVRCRLYASLCQRVIDELEGERSRWKKVDVYHIGNLVHSFETDIRLLAHDEFHRMLSTEDPSKLSASMSFAGELLVHGVILSEDLQDIVDILFKYVESDDEERVVALCRLLGRLVSAFDAYRVLASLNIVERVERALKIESLSQRTRYLLMSMLEQVVFPRPQDAFSSIRERVEVYGVDLDDSDAGSIGEEEEELEDDRVRRTCMSCATTFLLKHDVSAVQSLFGILRPIHHTVLVQEFITAALHGNDVADAATVGSILSAIAGDSLLSALTAQLVWLEDTTLDVPRAPQLMASLLHGAGLNLPGVEQMATQVIPSSSPILQSLLTGMRVLQDSPDSTTDTQDHSLEGRRLNRFERDF</sequence>
<evidence type="ECO:0000313" key="1">
    <source>
        <dbReference type="EMBL" id="KAJ3551926.1"/>
    </source>
</evidence>
<proteinExistence type="predicted"/>
<dbReference type="EMBL" id="JANHOG010000731">
    <property type="protein sequence ID" value="KAJ3551926.1"/>
    <property type="molecule type" value="Genomic_DNA"/>
</dbReference>
<organism evidence="1 2">
    <name type="scientific">Phlebia brevispora</name>
    <dbReference type="NCBI Taxonomy" id="194682"/>
    <lineage>
        <taxon>Eukaryota</taxon>
        <taxon>Fungi</taxon>
        <taxon>Dikarya</taxon>
        <taxon>Basidiomycota</taxon>
        <taxon>Agaricomycotina</taxon>
        <taxon>Agaricomycetes</taxon>
        <taxon>Polyporales</taxon>
        <taxon>Meruliaceae</taxon>
        <taxon>Phlebia</taxon>
    </lineage>
</organism>
<reference evidence="1" key="1">
    <citation type="submission" date="2022-07" db="EMBL/GenBank/DDBJ databases">
        <title>Genome Sequence of Phlebia brevispora.</title>
        <authorList>
            <person name="Buettner E."/>
        </authorList>
    </citation>
    <scope>NUCLEOTIDE SEQUENCE</scope>
    <source>
        <strain evidence="1">MPL23</strain>
    </source>
</reference>
<gene>
    <name evidence="1" type="ORF">NM688_g4430</name>
</gene>
<name>A0ACC1T351_9APHY</name>
<evidence type="ECO:0000313" key="2">
    <source>
        <dbReference type="Proteomes" id="UP001148662"/>
    </source>
</evidence>
<dbReference type="Proteomes" id="UP001148662">
    <property type="component" value="Unassembled WGS sequence"/>
</dbReference>
<protein>
    <submittedName>
        <fullName evidence="1">Uncharacterized protein</fullName>
    </submittedName>
</protein>
<comment type="caution">
    <text evidence="1">The sequence shown here is derived from an EMBL/GenBank/DDBJ whole genome shotgun (WGS) entry which is preliminary data.</text>
</comment>
<keyword evidence="2" id="KW-1185">Reference proteome</keyword>
<accession>A0ACC1T351</accession>